<evidence type="ECO:0000256" key="4">
    <source>
        <dbReference type="SAM" id="MobiDB-lite"/>
    </source>
</evidence>
<evidence type="ECO:0000259" key="5">
    <source>
        <dbReference type="PROSITE" id="PS51898"/>
    </source>
</evidence>
<evidence type="ECO:0000256" key="3">
    <source>
        <dbReference type="ARBA" id="ARBA00023172"/>
    </source>
</evidence>
<dbReference type="Proteomes" id="UP001150614">
    <property type="component" value="Unassembled WGS sequence"/>
</dbReference>
<dbReference type="PROSITE" id="PS51898">
    <property type="entry name" value="TYR_RECOMBINASE"/>
    <property type="match status" value="1"/>
</dbReference>
<feature type="compositionally biased region" description="Polar residues" evidence="4">
    <location>
        <begin position="1"/>
        <end position="10"/>
    </location>
</feature>
<dbReference type="InterPro" id="IPR050090">
    <property type="entry name" value="Tyrosine_recombinase_XerCD"/>
</dbReference>
<gene>
    <name evidence="6" type="ORF">NMG11_15985</name>
</gene>
<dbReference type="InterPro" id="IPR002104">
    <property type="entry name" value="Integrase_catalytic"/>
</dbReference>
<reference evidence="6" key="1">
    <citation type="submission" date="2022-07" db="EMBL/GenBank/DDBJ databases">
        <title>Draft genome of Pseudomonas carnis strain LP isolated from cheese.</title>
        <authorList>
            <person name="Wolfe B.E."/>
        </authorList>
    </citation>
    <scope>NUCLEOTIDE SEQUENCE</scope>
    <source>
        <strain evidence="6">LP</strain>
    </source>
</reference>
<feature type="region of interest" description="Disordered" evidence="4">
    <location>
        <begin position="1"/>
        <end position="29"/>
    </location>
</feature>
<evidence type="ECO:0000313" key="7">
    <source>
        <dbReference type="Proteomes" id="UP001150614"/>
    </source>
</evidence>
<keyword evidence="7" id="KW-1185">Reference proteome</keyword>
<dbReference type="EMBL" id="JANCLL010000018">
    <property type="protein sequence ID" value="MDD1945328.1"/>
    <property type="molecule type" value="Genomic_DNA"/>
</dbReference>
<dbReference type="PANTHER" id="PTHR30349">
    <property type="entry name" value="PHAGE INTEGRASE-RELATED"/>
    <property type="match status" value="1"/>
</dbReference>
<proteinExistence type="predicted"/>
<dbReference type="Gene3D" id="1.10.443.10">
    <property type="entry name" value="Intergrase catalytic core"/>
    <property type="match status" value="1"/>
</dbReference>
<dbReference type="SUPFAM" id="SSF56349">
    <property type="entry name" value="DNA breaking-rejoining enzymes"/>
    <property type="match status" value="1"/>
</dbReference>
<keyword evidence="2" id="KW-0229">DNA integration</keyword>
<evidence type="ECO:0000256" key="1">
    <source>
        <dbReference type="ARBA" id="ARBA00004496"/>
    </source>
</evidence>
<evidence type="ECO:0000313" key="6">
    <source>
        <dbReference type="EMBL" id="MDD1945328.1"/>
    </source>
</evidence>
<sequence>MSDSSKQTGALASKKQKGKSPTSDNSQNRKSAMKITANDNGAQIPHPLFNTYKEFINHTNDEPDPCLPLVMNYLANFDTQLKPLEGFEAVSGFLRSYSNVEATFVSYRTHAERLLLWALLIRRKPLMELRRADAEAYLAFCMSPPTDWFGPVTRSRFLIVAPDKDLQLCPNPHWHPFSVKTGSCEPDTAAGDASYQPSRGSISQAFSVCSSLYEYALDECLSSVNPFRAIKQKSRFKASRVMEQTGRALTPLQWDYALTTAEKMAETNPERHERTLFIAATLFSMYLRVSDVCGRINWQPTMGSFKADHDGNWWFHLVGKGDKAAKVAVRPEYIDRYLKRYRRFMGLSELPRPNEQTPLIATLNGRPGLSTRMVQSIVQELFDRAVDEMKSEGRQPGEIESLQLASTHWLRHTAATLDAPWRDPKDLQMDLRHNNLATTQDIYYSSYEDKRSYSLKKLGLKNRD</sequence>
<dbReference type="CDD" id="cd00397">
    <property type="entry name" value="DNA_BRE_C"/>
    <property type="match status" value="1"/>
</dbReference>
<organism evidence="6 7">
    <name type="scientific">Pseudomonas carnis</name>
    <dbReference type="NCBI Taxonomy" id="2487355"/>
    <lineage>
        <taxon>Bacteria</taxon>
        <taxon>Pseudomonadati</taxon>
        <taxon>Pseudomonadota</taxon>
        <taxon>Gammaproteobacteria</taxon>
        <taxon>Pseudomonadales</taxon>
        <taxon>Pseudomonadaceae</taxon>
        <taxon>Pseudomonas</taxon>
    </lineage>
</organism>
<keyword evidence="3" id="KW-0233">DNA recombination</keyword>
<dbReference type="RefSeq" id="WP_082423366.1">
    <property type="nucleotide sequence ID" value="NZ_BQHG01000005.1"/>
</dbReference>
<protein>
    <submittedName>
        <fullName evidence="6">Site-specific integrase</fullName>
    </submittedName>
</protein>
<comment type="caution">
    <text evidence="6">The sequence shown here is derived from an EMBL/GenBank/DDBJ whole genome shotgun (WGS) entry which is preliminary data.</text>
</comment>
<accession>A0ABT5RJD3</accession>
<feature type="compositionally biased region" description="Polar residues" evidence="4">
    <location>
        <begin position="19"/>
        <end position="29"/>
    </location>
</feature>
<evidence type="ECO:0000256" key="2">
    <source>
        <dbReference type="ARBA" id="ARBA00022908"/>
    </source>
</evidence>
<dbReference type="PANTHER" id="PTHR30349:SF77">
    <property type="entry name" value="TYROSINE RECOMBINASE XERC"/>
    <property type="match status" value="1"/>
</dbReference>
<feature type="domain" description="Tyr recombinase" evidence="5">
    <location>
        <begin position="244"/>
        <end position="457"/>
    </location>
</feature>
<dbReference type="InterPro" id="IPR013762">
    <property type="entry name" value="Integrase-like_cat_sf"/>
</dbReference>
<dbReference type="InterPro" id="IPR011010">
    <property type="entry name" value="DNA_brk_join_enz"/>
</dbReference>
<comment type="subcellular location">
    <subcellularLocation>
        <location evidence="1">Cytoplasm</location>
    </subcellularLocation>
</comment>
<name>A0ABT5RJD3_9PSED</name>